<reference evidence="8 9" key="1">
    <citation type="submission" date="2024-07" db="EMBL/GenBank/DDBJ databases">
        <title>Section-level genome sequencing and comparative genomics of Aspergillus sections Usti and Cavernicolus.</title>
        <authorList>
            <consortium name="Lawrence Berkeley National Laboratory"/>
            <person name="Nybo J.L."/>
            <person name="Vesth T.C."/>
            <person name="Theobald S."/>
            <person name="Frisvad J.C."/>
            <person name="Larsen T.O."/>
            <person name="Kjaerboelling I."/>
            <person name="Rothschild-Mancinelli K."/>
            <person name="Lyhne E.K."/>
            <person name="Kogle M.E."/>
            <person name="Barry K."/>
            <person name="Clum A."/>
            <person name="Na H."/>
            <person name="Ledsgaard L."/>
            <person name="Lin J."/>
            <person name="Lipzen A."/>
            <person name="Kuo A."/>
            <person name="Riley R."/>
            <person name="Mondo S."/>
            <person name="LaButti K."/>
            <person name="Haridas S."/>
            <person name="Pangalinan J."/>
            <person name="Salamov A.A."/>
            <person name="Simmons B.A."/>
            <person name="Magnuson J.K."/>
            <person name="Chen J."/>
            <person name="Drula E."/>
            <person name="Henrissat B."/>
            <person name="Wiebenga A."/>
            <person name="Lubbers R.J."/>
            <person name="Gomes A.C."/>
            <person name="Makela M.R."/>
            <person name="Stajich J."/>
            <person name="Grigoriev I.V."/>
            <person name="Mortensen U.H."/>
            <person name="De vries R.P."/>
            <person name="Baker S.E."/>
            <person name="Andersen M.R."/>
        </authorList>
    </citation>
    <scope>NUCLEOTIDE SEQUENCE [LARGE SCALE GENOMIC DNA]</scope>
    <source>
        <strain evidence="8 9">CBS 600.67</strain>
    </source>
</reference>
<evidence type="ECO:0000256" key="2">
    <source>
        <dbReference type="ARBA" id="ARBA00004613"/>
    </source>
</evidence>
<keyword evidence="6" id="KW-0732">Signal</keyword>
<proteinExistence type="predicted"/>
<evidence type="ECO:0000256" key="5">
    <source>
        <dbReference type="SAM" id="MobiDB-lite"/>
    </source>
</evidence>
<evidence type="ECO:0000256" key="1">
    <source>
        <dbReference type="ARBA" id="ARBA00001973"/>
    </source>
</evidence>
<accession>A0ABR4IP39</accession>
<evidence type="ECO:0000259" key="7">
    <source>
        <dbReference type="Pfam" id="PF03443"/>
    </source>
</evidence>
<comment type="cofactor">
    <cofactor evidence="1">
        <name>Cu(2+)</name>
        <dbReference type="ChEBI" id="CHEBI:29036"/>
    </cofactor>
</comment>
<dbReference type="GO" id="GO:0016787">
    <property type="term" value="F:hydrolase activity"/>
    <property type="evidence" value="ECO:0007669"/>
    <property type="project" value="UniProtKB-KW"/>
</dbReference>
<keyword evidence="9" id="KW-1185">Reference proteome</keyword>
<evidence type="ECO:0000313" key="9">
    <source>
        <dbReference type="Proteomes" id="UP001610335"/>
    </source>
</evidence>
<gene>
    <name evidence="8" type="ORF">BDW59DRAFT_159101</name>
</gene>
<keyword evidence="8" id="KW-0378">Hydrolase</keyword>
<dbReference type="Gene3D" id="2.70.50.70">
    <property type="match status" value="1"/>
</dbReference>
<dbReference type="PANTHER" id="PTHR33353:SF34">
    <property type="entry name" value="ENDO-BETA-1,4-GLUCANASE D"/>
    <property type="match status" value="1"/>
</dbReference>
<dbReference type="Proteomes" id="UP001610335">
    <property type="component" value="Unassembled WGS sequence"/>
</dbReference>
<comment type="subcellular location">
    <subcellularLocation>
        <location evidence="2">Secreted</location>
    </subcellularLocation>
</comment>
<dbReference type="Pfam" id="PF03443">
    <property type="entry name" value="AA9"/>
    <property type="match status" value="1"/>
</dbReference>
<evidence type="ECO:0000256" key="4">
    <source>
        <dbReference type="ARBA" id="ARBA00023157"/>
    </source>
</evidence>
<dbReference type="PANTHER" id="PTHR33353">
    <property type="entry name" value="PUTATIVE (AFU_ORTHOLOGUE AFUA_1G12560)-RELATED"/>
    <property type="match status" value="1"/>
</dbReference>
<protein>
    <submittedName>
        <fullName evidence="8">Glycosyl hydrolase family 61-domain-containing protein</fullName>
    </submittedName>
</protein>
<feature type="region of interest" description="Disordered" evidence="5">
    <location>
        <begin position="222"/>
        <end position="312"/>
    </location>
</feature>
<comment type="caution">
    <text evidence="8">The sequence shown here is derived from an EMBL/GenBank/DDBJ whole genome shotgun (WGS) entry which is preliminary data.</text>
</comment>
<dbReference type="CDD" id="cd21175">
    <property type="entry name" value="LPMO_AA9"/>
    <property type="match status" value="1"/>
</dbReference>
<evidence type="ECO:0000256" key="6">
    <source>
        <dbReference type="SAM" id="SignalP"/>
    </source>
</evidence>
<organism evidence="8 9">
    <name type="scientific">Aspergillus cavernicola</name>
    <dbReference type="NCBI Taxonomy" id="176166"/>
    <lineage>
        <taxon>Eukaryota</taxon>
        <taxon>Fungi</taxon>
        <taxon>Dikarya</taxon>
        <taxon>Ascomycota</taxon>
        <taxon>Pezizomycotina</taxon>
        <taxon>Eurotiomycetes</taxon>
        <taxon>Eurotiomycetidae</taxon>
        <taxon>Eurotiales</taxon>
        <taxon>Aspergillaceae</taxon>
        <taxon>Aspergillus</taxon>
        <taxon>Aspergillus subgen. Nidulantes</taxon>
    </lineage>
</organism>
<evidence type="ECO:0000256" key="3">
    <source>
        <dbReference type="ARBA" id="ARBA00022525"/>
    </source>
</evidence>
<dbReference type="EMBL" id="JBFXLS010000016">
    <property type="protein sequence ID" value="KAL2829515.1"/>
    <property type="molecule type" value="Genomic_DNA"/>
</dbReference>
<feature type="compositionally biased region" description="Low complexity" evidence="5">
    <location>
        <begin position="271"/>
        <end position="285"/>
    </location>
</feature>
<feature type="signal peptide" evidence="6">
    <location>
        <begin position="1"/>
        <end position="16"/>
    </location>
</feature>
<keyword evidence="4" id="KW-1015">Disulfide bond</keyword>
<keyword evidence="3" id="KW-0964">Secreted</keyword>
<dbReference type="InterPro" id="IPR049892">
    <property type="entry name" value="AA9"/>
</dbReference>
<sequence length="335" mass="34869">MLVALLLLGTAGTAAAHGFVSNINIAGNDYEGYKVDTAPWAETPPELIAWSTSATDQGYTDDYNGPDIICHRDAAPGALSGEVAAGDTVTVKWNQWLSDHKGPVIDYLANCNGDCATVDKTTLEFFKIDAKGLTAGTWASDELLANGASWDITIPADLKAGNYVLRHEIIALHGAPQFYPQCVNLKVTGSGTSTPSGTPGMQLYSKTEKGFNTNIWQEPTEYKLPGPALYRTGDDTESEPAPEPASSDPAPPASTSNETPAPSPVAPPAETPASSSSESITPASAGTESPTACSADYGSSTDTASSTTASANATPTVISVTIDNMELACTIKRYL</sequence>
<name>A0ABR4IP39_9EURO</name>
<evidence type="ECO:0000313" key="8">
    <source>
        <dbReference type="EMBL" id="KAL2829515.1"/>
    </source>
</evidence>
<dbReference type="InterPro" id="IPR005103">
    <property type="entry name" value="AA9_LPMO"/>
</dbReference>
<feature type="compositionally biased region" description="Pro residues" evidence="5">
    <location>
        <begin position="261"/>
        <end position="270"/>
    </location>
</feature>
<feature type="compositionally biased region" description="Low complexity" evidence="5">
    <location>
        <begin position="294"/>
        <end position="312"/>
    </location>
</feature>
<feature type="compositionally biased region" description="Low complexity" evidence="5">
    <location>
        <begin position="244"/>
        <end position="260"/>
    </location>
</feature>
<feature type="domain" description="Auxiliary Activity family 9 catalytic" evidence="7">
    <location>
        <begin position="17"/>
        <end position="222"/>
    </location>
</feature>
<feature type="chain" id="PRO_5045831680" evidence="6">
    <location>
        <begin position="17"/>
        <end position="335"/>
    </location>
</feature>